<dbReference type="Pfam" id="PF00440">
    <property type="entry name" value="TetR_N"/>
    <property type="match status" value="1"/>
</dbReference>
<keyword evidence="5" id="KW-1185">Reference proteome</keyword>
<accession>A0ABW4CXX2</accession>
<reference evidence="5" key="1">
    <citation type="journal article" date="2019" name="Int. J. Syst. Evol. Microbiol.">
        <title>The Global Catalogue of Microorganisms (GCM) 10K type strain sequencing project: providing services to taxonomists for standard genome sequencing and annotation.</title>
        <authorList>
            <consortium name="The Broad Institute Genomics Platform"/>
            <consortium name="The Broad Institute Genome Sequencing Center for Infectious Disease"/>
            <person name="Wu L."/>
            <person name="Ma J."/>
        </authorList>
    </citation>
    <scope>NUCLEOTIDE SEQUENCE [LARGE SCALE GENOMIC DNA]</scope>
    <source>
        <strain evidence="5">CCM 8979</strain>
    </source>
</reference>
<feature type="domain" description="HTH tetR-type" evidence="3">
    <location>
        <begin position="11"/>
        <end position="71"/>
    </location>
</feature>
<evidence type="ECO:0000259" key="3">
    <source>
        <dbReference type="PROSITE" id="PS50977"/>
    </source>
</evidence>
<gene>
    <name evidence="4" type="ORF">ACFQ44_00390</name>
</gene>
<dbReference type="Gene3D" id="1.10.357.10">
    <property type="entry name" value="Tetracycline Repressor, domain 2"/>
    <property type="match status" value="1"/>
</dbReference>
<dbReference type="PROSITE" id="PS50977">
    <property type="entry name" value="HTH_TETR_2"/>
    <property type="match status" value="1"/>
</dbReference>
<evidence type="ECO:0000256" key="1">
    <source>
        <dbReference type="ARBA" id="ARBA00023125"/>
    </source>
</evidence>
<keyword evidence="1 2" id="KW-0238">DNA-binding</keyword>
<dbReference type="RefSeq" id="WP_203642691.1">
    <property type="nucleotide sequence ID" value="NZ_BOLN01000001.1"/>
</dbReference>
<protein>
    <submittedName>
        <fullName evidence="4">TetR/AcrR family transcriptional regulator</fullName>
    </submittedName>
</protein>
<feature type="DNA-binding region" description="H-T-H motif" evidence="2">
    <location>
        <begin position="34"/>
        <end position="53"/>
    </location>
</feature>
<proteinExistence type="predicted"/>
<dbReference type="Proteomes" id="UP001597189">
    <property type="component" value="Unassembled WGS sequence"/>
</dbReference>
<evidence type="ECO:0000256" key="2">
    <source>
        <dbReference type="PROSITE-ProRule" id="PRU00335"/>
    </source>
</evidence>
<comment type="caution">
    <text evidence="4">The sequence shown here is derived from an EMBL/GenBank/DDBJ whole genome shotgun (WGS) entry which is preliminary data.</text>
</comment>
<dbReference type="InterPro" id="IPR009057">
    <property type="entry name" value="Homeodomain-like_sf"/>
</dbReference>
<sequence length="169" mass="18862">MPSTTFKNLNPEKRARVMAALLTEFSNHSLAEAQVARIVTAAGIARGAFYKYFDDLTDAYQTVYHEALAAVHRDVETTPSGVFTPATYYDAVVAFVDQFSNSQYDELIRRHYSENESLLPDHPVPVSLPAADWSAMVLSHATIKEIMLRPANRDAALTRFQQALQLLAE</sequence>
<organism evidence="4 5">
    <name type="scientific">Levilactobacillus lanxiensis</name>
    <dbReference type="NCBI Taxonomy" id="2799568"/>
    <lineage>
        <taxon>Bacteria</taxon>
        <taxon>Bacillati</taxon>
        <taxon>Bacillota</taxon>
        <taxon>Bacilli</taxon>
        <taxon>Lactobacillales</taxon>
        <taxon>Lactobacillaceae</taxon>
        <taxon>Levilactobacillus</taxon>
    </lineage>
</organism>
<evidence type="ECO:0000313" key="4">
    <source>
        <dbReference type="EMBL" id="MFD1454132.1"/>
    </source>
</evidence>
<name>A0ABW4CXX2_9LACO</name>
<evidence type="ECO:0000313" key="5">
    <source>
        <dbReference type="Proteomes" id="UP001597189"/>
    </source>
</evidence>
<dbReference type="SUPFAM" id="SSF46689">
    <property type="entry name" value="Homeodomain-like"/>
    <property type="match status" value="1"/>
</dbReference>
<dbReference type="EMBL" id="JBHTOD010000001">
    <property type="protein sequence ID" value="MFD1454132.1"/>
    <property type="molecule type" value="Genomic_DNA"/>
</dbReference>
<dbReference type="InterPro" id="IPR001647">
    <property type="entry name" value="HTH_TetR"/>
</dbReference>